<feature type="transmembrane region" description="Helical" evidence="7">
    <location>
        <begin position="244"/>
        <end position="263"/>
    </location>
</feature>
<reference evidence="10" key="1">
    <citation type="journal article" date="2019" name="Int. J. Syst. Evol. Microbiol.">
        <title>The Global Catalogue of Microorganisms (GCM) 10K type strain sequencing project: providing services to taxonomists for standard genome sequencing and annotation.</title>
        <authorList>
            <consortium name="The Broad Institute Genomics Platform"/>
            <consortium name="The Broad Institute Genome Sequencing Center for Infectious Disease"/>
            <person name="Wu L."/>
            <person name="Ma J."/>
        </authorList>
    </citation>
    <scope>NUCLEOTIDE SEQUENCE [LARGE SCALE GENOMIC DNA]</scope>
    <source>
        <strain evidence="10">CGMCC 1.12942</strain>
    </source>
</reference>
<proteinExistence type="predicted"/>
<evidence type="ECO:0000256" key="5">
    <source>
        <dbReference type="ARBA" id="ARBA00022989"/>
    </source>
</evidence>
<gene>
    <name evidence="9" type="ORF">ACFQNG_11985</name>
</gene>
<dbReference type="PANTHER" id="PTHR23517">
    <property type="entry name" value="RESISTANCE PROTEIN MDTM, PUTATIVE-RELATED-RELATED"/>
    <property type="match status" value="1"/>
</dbReference>
<dbReference type="InterPro" id="IPR036259">
    <property type="entry name" value="MFS_trans_sf"/>
</dbReference>
<feature type="transmembrane region" description="Helical" evidence="7">
    <location>
        <begin position="167"/>
        <end position="188"/>
    </location>
</feature>
<evidence type="ECO:0000256" key="4">
    <source>
        <dbReference type="ARBA" id="ARBA00022692"/>
    </source>
</evidence>
<feature type="transmembrane region" description="Helical" evidence="7">
    <location>
        <begin position="275"/>
        <end position="293"/>
    </location>
</feature>
<dbReference type="InterPro" id="IPR050171">
    <property type="entry name" value="MFS_Transporters"/>
</dbReference>
<dbReference type="EMBL" id="JBHTBW010000038">
    <property type="protein sequence ID" value="MFC7441814.1"/>
    <property type="molecule type" value="Genomic_DNA"/>
</dbReference>
<keyword evidence="3" id="KW-1003">Cell membrane</keyword>
<feature type="domain" description="Major facilitator superfamily (MFS) profile" evidence="8">
    <location>
        <begin position="15"/>
        <end position="394"/>
    </location>
</feature>
<feature type="transmembrane region" description="Helical" evidence="7">
    <location>
        <begin position="82"/>
        <end position="99"/>
    </location>
</feature>
<dbReference type="Gene3D" id="1.20.1250.20">
    <property type="entry name" value="MFS general substrate transporter like domains"/>
    <property type="match status" value="1"/>
</dbReference>
<keyword evidence="10" id="KW-1185">Reference proteome</keyword>
<dbReference type="InterPro" id="IPR020846">
    <property type="entry name" value="MFS_dom"/>
</dbReference>
<dbReference type="SUPFAM" id="SSF103473">
    <property type="entry name" value="MFS general substrate transporter"/>
    <property type="match status" value="1"/>
</dbReference>
<keyword evidence="5 7" id="KW-1133">Transmembrane helix</keyword>
<sequence>MRLQNLLSSYRFGMGTWLILFIQFLAFFTFFMFVPFISTYFSHSLGFSVAFVGVILAVRIISQQGLMMAGGFLADRFGYKPIAVLGFIVRGVGFAWMGLTADPTSILIAASLSGIGGAMFSPALKALVTYFTPPDRQKEAFSALNIIENAGSVLGPLAGLYFQEDQFLLLCIISGAIFGAMGFVVLLLPNPPAPKASRSWIQESGLIFRQKQFMLIVISLMPFHFIYQQLYLTLPMVANQTTGSSGWIFSFVTIMIILFQWPVSVYTDNKSLKRIFSIAYVFLGVTLMFLGFVSSSWTVLLTLAAISLGSMMLLPSFQSYVANIAPKESLAAYFGFSNMAMAIGGSLGNFLGGVLHDFFVDINQPQTFWLTLSILTLFPIMGAVRLKYTQQKRRTAQLLAKFHGFRSDHI</sequence>
<evidence type="ECO:0000256" key="2">
    <source>
        <dbReference type="ARBA" id="ARBA00022448"/>
    </source>
</evidence>
<feature type="transmembrane region" description="Helical" evidence="7">
    <location>
        <begin position="213"/>
        <end position="232"/>
    </location>
</feature>
<evidence type="ECO:0000256" key="3">
    <source>
        <dbReference type="ARBA" id="ARBA00022475"/>
    </source>
</evidence>
<comment type="caution">
    <text evidence="9">The sequence shown here is derived from an EMBL/GenBank/DDBJ whole genome shotgun (WGS) entry which is preliminary data.</text>
</comment>
<accession>A0ABW2RLB4</accession>
<evidence type="ECO:0000313" key="10">
    <source>
        <dbReference type="Proteomes" id="UP001596500"/>
    </source>
</evidence>
<feature type="transmembrane region" description="Helical" evidence="7">
    <location>
        <begin position="12"/>
        <end position="34"/>
    </location>
</feature>
<evidence type="ECO:0000256" key="7">
    <source>
        <dbReference type="SAM" id="Phobius"/>
    </source>
</evidence>
<dbReference type="RefSeq" id="WP_379865292.1">
    <property type="nucleotide sequence ID" value="NZ_JBHTBW010000038.1"/>
</dbReference>
<feature type="transmembrane region" description="Helical" evidence="7">
    <location>
        <begin position="105"/>
        <end position="128"/>
    </location>
</feature>
<keyword evidence="2" id="KW-0813">Transport</keyword>
<keyword evidence="6 7" id="KW-0472">Membrane</keyword>
<protein>
    <submittedName>
        <fullName evidence="9">MDR family MFS transporter</fullName>
    </submittedName>
</protein>
<feature type="transmembrane region" description="Helical" evidence="7">
    <location>
        <begin position="40"/>
        <end position="61"/>
    </location>
</feature>
<evidence type="ECO:0000256" key="1">
    <source>
        <dbReference type="ARBA" id="ARBA00004651"/>
    </source>
</evidence>
<evidence type="ECO:0000256" key="6">
    <source>
        <dbReference type="ARBA" id="ARBA00023136"/>
    </source>
</evidence>
<name>A0ABW2RLB4_9BACL</name>
<feature type="transmembrane region" description="Helical" evidence="7">
    <location>
        <begin position="330"/>
        <end position="355"/>
    </location>
</feature>
<dbReference type="PROSITE" id="PS50850">
    <property type="entry name" value="MFS"/>
    <property type="match status" value="1"/>
</dbReference>
<feature type="transmembrane region" description="Helical" evidence="7">
    <location>
        <begin position="367"/>
        <end position="384"/>
    </location>
</feature>
<feature type="transmembrane region" description="Helical" evidence="7">
    <location>
        <begin position="299"/>
        <end position="318"/>
    </location>
</feature>
<dbReference type="Proteomes" id="UP001596500">
    <property type="component" value="Unassembled WGS sequence"/>
</dbReference>
<dbReference type="Pfam" id="PF07690">
    <property type="entry name" value="MFS_1"/>
    <property type="match status" value="1"/>
</dbReference>
<dbReference type="InterPro" id="IPR011701">
    <property type="entry name" value="MFS"/>
</dbReference>
<feature type="transmembrane region" description="Helical" evidence="7">
    <location>
        <begin position="140"/>
        <end position="161"/>
    </location>
</feature>
<comment type="subcellular location">
    <subcellularLocation>
        <location evidence="1">Cell membrane</location>
        <topology evidence="1">Multi-pass membrane protein</topology>
    </subcellularLocation>
</comment>
<evidence type="ECO:0000313" key="9">
    <source>
        <dbReference type="EMBL" id="MFC7441814.1"/>
    </source>
</evidence>
<dbReference type="CDD" id="cd17329">
    <property type="entry name" value="MFS_MdtH_MDR_like"/>
    <property type="match status" value="1"/>
</dbReference>
<organism evidence="9 10">
    <name type="scientific">Laceyella putida</name>
    <dbReference type="NCBI Taxonomy" id="110101"/>
    <lineage>
        <taxon>Bacteria</taxon>
        <taxon>Bacillati</taxon>
        <taxon>Bacillota</taxon>
        <taxon>Bacilli</taxon>
        <taxon>Bacillales</taxon>
        <taxon>Thermoactinomycetaceae</taxon>
        <taxon>Laceyella</taxon>
    </lineage>
</organism>
<dbReference type="PANTHER" id="PTHR23517:SF2">
    <property type="entry name" value="MULTIDRUG RESISTANCE PROTEIN MDTH"/>
    <property type="match status" value="1"/>
</dbReference>
<keyword evidence="4 7" id="KW-0812">Transmembrane</keyword>
<evidence type="ECO:0000259" key="8">
    <source>
        <dbReference type="PROSITE" id="PS50850"/>
    </source>
</evidence>